<organism evidence="2 3">
    <name type="scientific">Flemingia macrophylla</name>
    <dbReference type="NCBI Taxonomy" id="520843"/>
    <lineage>
        <taxon>Eukaryota</taxon>
        <taxon>Viridiplantae</taxon>
        <taxon>Streptophyta</taxon>
        <taxon>Embryophyta</taxon>
        <taxon>Tracheophyta</taxon>
        <taxon>Spermatophyta</taxon>
        <taxon>Magnoliopsida</taxon>
        <taxon>eudicotyledons</taxon>
        <taxon>Gunneridae</taxon>
        <taxon>Pentapetalae</taxon>
        <taxon>rosids</taxon>
        <taxon>fabids</taxon>
        <taxon>Fabales</taxon>
        <taxon>Fabaceae</taxon>
        <taxon>Papilionoideae</taxon>
        <taxon>50 kb inversion clade</taxon>
        <taxon>NPAAA clade</taxon>
        <taxon>indigoferoid/millettioid clade</taxon>
        <taxon>Phaseoleae</taxon>
        <taxon>Flemingia</taxon>
    </lineage>
</organism>
<evidence type="ECO:0000313" key="3">
    <source>
        <dbReference type="Proteomes" id="UP001603857"/>
    </source>
</evidence>
<proteinExistence type="predicted"/>
<name>A0ABD1MRK7_9FABA</name>
<dbReference type="EMBL" id="JBGMDY010000004">
    <property type="protein sequence ID" value="KAL2338133.1"/>
    <property type="molecule type" value="Genomic_DNA"/>
</dbReference>
<dbReference type="AlphaFoldDB" id="A0ABD1MRK7"/>
<evidence type="ECO:0000313" key="2">
    <source>
        <dbReference type="EMBL" id="KAL2338133.1"/>
    </source>
</evidence>
<gene>
    <name evidence="2" type="ORF">Fmac_012579</name>
</gene>
<sequence length="54" mass="6515">MEERVRRERSCSGLFAILEERGKRREGKDWRREKERGRGREERKKGKDVVGGRN</sequence>
<reference evidence="2 3" key="1">
    <citation type="submission" date="2024-08" db="EMBL/GenBank/DDBJ databases">
        <title>Insights into the chromosomal genome structure of Flemingia macrophylla.</title>
        <authorList>
            <person name="Ding Y."/>
            <person name="Zhao Y."/>
            <person name="Bi W."/>
            <person name="Wu M."/>
            <person name="Zhao G."/>
            <person name="Gong Y."/>
            <person name="Li W."/>
            <person name="Zhang P."/>
        </authorList>
    </citation>
    <scope>NUCLEOTIDE SEQUENCE [LARGE SCALE GENOMIC DNA]</scope>
    <source>
        <strain evidence="2">DYQJB</strain>
        <tissue evidence="2">Leaf</tissue>
    </source>
</reference>
<protein>
    <submittedName>
        <fullName evidence="2">Uncharacterized protein</fullName>
    </submittedName>
</protein>
<evidence type="ECO:0000256" key="1">
    <source>
        <dbReference type="SAM" id="MobiDB-lite"/>
    </source>
</evidence>
<accession>A0ABD1MRK7</accession>
<feature type="region of interest" description="Disordered" evidence="1">
    <location>
        <begin position="23"/>
        <end position="54"/>
    </location>
</feature>
<dbReference type="Proteomes" id="UP001603857">
    <property type="component" value="Unassembled WGS sequence"/>
</dbReference>
<keyword evidence="3" id="KW-1185">Reference proteome</keyword>
<comment type="caution">
    <text evidence="2">The sequence shown here is derived from an EMBL/GenBank/DDBJ whole genome shotgun (WGS) entry which is preliminary data.</text>
</comment>